<evidence type="ECO:0000313" key="2">
    <source>
        <dbReference type="EMBL" id="SFJ41104.1"/>
    </source>
</evidence>
<evidence type="ECO:0000313" key="3">
    <source>
        <dbReference type="Proteomes" id="UP000199025"/>
    </source>
</evidence>
<dbReference type="RefSeq" id="WP_091505849.1">
    <property type="nucleotide sequence ID" value="NZ_CBDQZW010000033.1"/>
</dbReference>
<feature type="transmembrane region" description="Helical" evidence="1">
    <location>
        <begin position="6"/>
        <end position="25"/>
    </location>
</feature>
<reference evidence="2 3" key="1">
    <citation type="submission" date="2016-10" db="EMBL/GenBank/DDBJ databases">
        <authorList>
            <person name="de Groot N.N."/>
        </authorList>
    </citation>
    <scope>NUCLEOTIDE SEQUENCE [LARGE SCALE GENOMIC DNA]</scope>
    <source>
        <strain evidence="2 3">DSM 44468</strain>
    </source>
</reference>
<evidence type="ECO:0008006" key="4">
    <source>
        <dbReference type="Google" id="ProtNLM"/>
    </source>
</evidence>
<gene>
    <name evidence="2" type="ORF">SAMN05421835_105132</name>
</gene>
<dbReference type="Gene3D" id="3.30.1390.10">
    <property type="match status" value="1"/>
</dbReference>
<protein>
    <recommendedName>
        <fullName evidence="4">Ribosomal protein L7/L12 C-terminal domain-containing protein</fullName>
    </recommendedName>
</protein>
<dbReference type="EMBL" id="FORP01000005">
    <property type="protein sequence ID" value="SFJ41104.1"/>
    <property type="molecule type" value="Genomic_DNA"/>
</dbReference>
<accession>A0A1I3R3H6</accession>
<dbReference type="OrthoDB" id="3298842at2"/>
<dbReference type="AlphaFoldDB" id="A0A1I3R3H6"/>
<keyword evidence="3" id="KW-1185">Reference proteome</keyword>
<proteinExistence type="predicted"/>
<evidence type="ECO:0000256" key="1">
    <source>
        <dbReference type="SAM" id="Phobius"/>
    </source>
</evidence>
<dbReference type="STRING" id="115433.SAMN05421835_105132"/>
<dbReference type="InterPro" id="IPR014719">
    <property type="entry name" value="Ribosomal_bL12_C/ClpS-like"/>
</dbReference>
<sequence length="98" mass="10856">MDTGTVLLGLAVVLGVVLLAAWEAARRHQRTERRLAAVERKLDAVLDHLGVDVTEEHPEVEEFLRQGKRVEAIKAYRESTGADLREAVAAVDRLASRD</sequence>
<name>A0A1I3R3H6_9PSEU</name>
<dbReference type="Proteomes" id="UP000199025">
    <property type="component" value="Unassembled WGS sequence"/>
</dbReference>
<organism evidence="2 3">
    <name type="scientific">Amycolatopsis sacchari</name>
    <dbReference type="NCBI Taxonomy" id="115433"/>
    <lineage>
        <taxon>Bacteria</taxon>
        <taxon>Bacillati</taxon>
        <taxon>Actinomycetota</taxon>
        <taxon>Actinomycetes</taxon>
        <taxon>Pseudonocardiales</taxon>
        <taxon>Pseudonocardiaceae</taxon>
        <taxon>Amycolatopsis</taxon>
    </lineage>
</organism>
<keyword evidence="1" id="KW-1133">Transmembrane helix</keyword>
<keyword evidence="1" id="KW-0812">Transmembrane</keyword>
<keyword evidence="1" id="KW-0472">Membrane</keyword>